<evidence type="ECO:0000313" key="14">
    <source>
        <dbReference type="EMBL" id="QDX18269.1"/>
    </source>
</evidence>
<evidence type="ECO:0000313" key="11">
    <source>
        <dbReference type="EMBL" id="QDX18266.1"/>
    </source>
</evidence>
<proteinExistence type="predicted"/>
<evidence type="ECO:0000256" key="1">
    <source>
        <dbReference type="SAM" id="SignalP"/>
    </source>
</evidence>
<dbReference type="Pfam" id="PF14856">
    <property type="entry name" value="Hce2"/>
    <property type="match status" value="1"/>
</dbReference>
<dbReference type="InterPro" id="IPR029226">
    <property type="entry name" value="Ecp2-like"/>
</dbReference>
<organism evidence="3">
    <name type="scientific">Passalora fulva</name>
    <name type="common">Tomato leaf mold</name>
    <name type="synonym">Cladosporium fulvum</name>
    <dbReference type="NCBI Taxonomy" id="5499"/>
    <lineage>
        <taxon>Eukaryota</taxon>
        <taxon>Fungi</taxon>
        <taxon>Dikarya</taxon>
        <taxon>Ascomycota</taxon>
        <taxon>Pezizomycotina</taxon>
        <taxon>Dothideomycetes</taxon>
        <taxon>Dothideomycetidae</taxon>
        <taxon>Mycosphaerellales</taxon>
        <taxon>Mycosphaerellaceae</taxon>
        <taxon>Fulvia</taxon>
    </lineage>
</organism>
<evidence type="ECO:0000313" key="5">
    <source>
        <dbReference type="EMBL" id="QDX18259.1"/>
    </source>
</evidence>
<dbReference type="OMA" id="CAFNVRV"/>
<reference evidence="15" key="5">
    <citation type="journal article" date="2022" name="Microb. Genom.">
        <title>A chromosome-scale genome assembly of the tomato pathogen Cladosporium fulvum reveals a compartmentalized genome architecture and the presence of a dispensable chromosome.</title>
        <authorList>
            <person name="Zaccaron A.Z."/>
            <person name="Chen L.H."/>
            <person name="Samaras A."/>
            <person name="Stergiopoulos I."/>
        </authorList>
    </citation>
    <scope>NUCLEOTIDE SEQUENCE</scope>
    <source>
        <strain evidence="15">Race5_Kim</strain>
    </source>
</reference>
<dbReference type="EMBL" id="MK388006">
    <property type="protein sequence ID" value="QDX18261.1"/>
    <property type="molecule type" value="Genomic_DNA"/>
</dbReference>
<evidence type="ECO:0000313" key="15">
    <source>
        <dbReference type="EMBL" id="UJO11627.1"/>
    </source>
</evidence>
<dbReference type="EMBL" id="Z14024">
    <property type="protein sequence ID" value="CAA78401.1"/>
    <property type="molecule type" value="Genomic_DNA"/>
</dbReference>
<dbReference type="EMBL" id="MK388004">
    <property type="protein sequence ID" value="QDX18259.1"/>
    <property type="molecule type" value="Genomic_DNA"/>
</dbReference>
<dbReference type="EMBL" id="MK388009">
    <property type="protein sequence ID" value="QDX18264.1"/>
    <property type="molecule type" value="Genomic_DNA"/>
</dbReference>
<dbReference type="PHI-base" id="PHI:5544"/>
<dbReference type="EMBL" id="MK388013">
    <property type="protein sequence ID" value="QDX18268.1"/>
    <property type="molecule type" value="Genomic_DNA"/>
</dbReference>
<feature type="chain" id="PRO_5040663636" evidence="1">
    <location>
        <begin position="19"/>
        <end position="165"/>
    </location>
</feature>
<reference evidence="3" key="1">
    <citation type="submission" date="1992-07" db="EMBL/GenBank/DDBJ databases">
        <authorList>
            <person name="van den Ackerveken G.F."/>
        </authorList>
    </citation>
    <scope>NUCLEOTIDE SEQUENCE</scope>
    <source>
        <strain evidence="3">Race 5</strain>
    </source>
</reference>
<feature type="domain" description="Ecp2 effector protein-like" evidence="2">
    <location>
        <begin position="33"/>
        <end position="139"/>
    </location>
</feature>
<evidence type="ECO:0000313" key="12">
    <source>
        <dbReference type="EMBL" id="QDX18267.1"/>
    </source>
</evidence>
<evidence type="ECO:0000313" key="4">
    <source>
        <dbReference type="EMBL" id="QDX18258.1"/>
    </source>
</evidence>
<dbReference type="Proteomes" id="UP000756132">
    <property type="component" value="Chromosome 1"/>
</dbReference>
<evidence type="ECO:0000313" key="9">
    <source>
        <dbReference type="EMBL" id="QDX18263.1"/>
    </source>
</evidence>
<reference evidence="4" key="3">
    <citation type="submission" date="2018-12" db="EMBL/GenBank/DDBJ databases">
        <authorList>
            <person name="Lucentini C.G."/>
            <person name="Medina R."/>
            <person name="Franco M.E."/>
            <person name="Saparrat M.C."/>
            <person name="Balatti P.A."/>
        </authorList>
    </citation>
    <scope>NUCLEOTIDE SEQUENCE</scope>
    <source>
        <strain evidence="4">CIDEFI305</strain>
        <strain evidence="5">CIDEFI307</strain>
        <strain evidence="6">CIDEFI318</strain>
        <strain evidence="7">CIDEFI320</strain>
        <strain evidence="8">CIDEFI322</strain>
        <strain evidence="9">CIDEFI323</strain>
        <strain evidence="10">CIDEFI325</strain>
        <strain evidence="11">CIDEFI327</strain>
        <strain evidence="12">CIDEFI329</strain>
        <strain evidence="13">CIDEFI330</strain>
        <strain evidence="14">CIDEFI332</strain>
    </source>
</reference>
<dbReference type="OrthoDB" id="73875at2759"/>
<dbReference type="EMBL" id="MK388007">
    <property type="protein sequence ID" value="QDX18262.1"/>
    <property type="molecule type" value="Genomic_DNA"/>
</dbReference>
<feature type="signal peptide" evidence="1">
    <location>
        <begin position="1"/>
        <end position="18"/>
    </location>
</feature>
<evidence type="ECO:0000313" key="13">
    <source>
        <dbReference type="EMBL" id="QDX18268.1"/>
    </source>
</evidence>
<reference evidence="15" key="4">
    <citation type="submission" date="2021-12" db="EMBL/GenBank/DDBJ databases">
        <authorList>
            <person name="Zaccaron A."/>
            <person name="Stergiopoulos I."/>
        </authorList>
    </citation>
    <scope>NUCLEOTIDE SEQUENCE</scope>
    <source>
        <strain evidence="15">Race5_Kim</strain>
    </source>
</reference>
<accession>Q00365</accession>
<dbReference type="PHI-base" id="PHI:5559"/>
<dbReference type="PHI-base" id="PHI:71"/>
<dbReference type="AlphaFoldDB" id="Q00365"/>
<dbReference type="EMBL" id="MK388011">
    <property type="protein sequence ID" value="QDX18266.1"/>
    <property type="molecule type" value="Genomic_DNA"/>
</dbReference>
<dbReference type="EMBL" id="MK388003">
    <property type="protein sequence ID" value="QDX18258.1"/>
    <property type="molecule type" value="Genomic_DNA"/>
</dbReference>
<evidence type="ECO:0000313" key="7">
    <source>
        <dbReference type="EMBL" id="QDX18261.1"/>
    </source>
</evidence>
<dbReference type="EMBL" id="CP090163">
    <property type="protein sequence ID" value="UJO11627.1"/>
    <property type="molecule type" value="Genomic_DNA"/>
</dbReference>
<evidence type="ECO:0000313" key="16">
    <source>
        <dbReference type="Proteomes" id="UP000756132"/>
    </source>
</evidence>
<dbReference type="EMBL" id="MK388012">
    <property type="protein sequence ID" value="QDX18267.1"/>
    <property type="molecule type" value="Genomic_DNA"/>
</dbReference>
<sequence length="165" mass="17567">MLFNAAAAAVFAPLLVMGNVLPRNAGNSPGSNRCDASTFNNGQDFDIPQAPVNDCRQMVENINRDSQFSVSHSWARPFGGYGDCAFNVRVIAGWRNGLVGGADAVDLLTDSVKNFGEANKVSSKGTYNQIVSAEGEVTCDSVDRGGQVRVQWIVASSSYNPSNDD</sequence>
<keyword evidence="16" id="KW-1185">Reference proteome</keyword>
<name>Q00365_PASFU</name>
<dbReference type="EMBL" id="MK388014">
    <property type="protein sequence ID" value="QDX18269.1"/>
    <property type="molecule type" value="Genomic_DNA"/>
</dbReference>
<dbReference type="PHI-base" id="PHI:5486"/>
<evidence type="ECO:0000313" key="3">
    <source>
        <dbReference type="EMBL" id="CAA78401.1"/>
    </source>
</evidence>
<protein>
    <submittedName>
        <fullName evidence="3 4 15">Ecp2</fullName>
    </submittedName>
</protein>
<evidence type="ECO:0000259" key="2">
    <source>
        <dbReference type="Pfam" id="PF14856"/>
    </source>
</evidence>
<dbReference type="EMBL" id="MK388005">
    <property type="protein sequence ID" value="QDX18260.1"/>
    <property type="molecule type" value="Genomic_DNA"/>
</dbReference>
<dbReference type="PIR" id="S24963">
    <property type="entry name" value="S24963"/>
</dbReference>
<evidence type="ECO:0000313" key="10">
    <source>
        <dbReference type="EMBL" id="QDX18264.1"/>
    </source>
</evidence>
<dbReference type="SMR" id="Q00365"/>
<keyword evidence="1" id="KW-0732">Signal</keyword>
<evidence type="ECO:0000313" key="6">
    <source>
        <dbReference type="EMBL" id="QDX18260.1"/>
    </source>
</evidence>
<dbReference type="EMBL" id="MK388008">
    <property type="protein sequence ID" value="QDX18263.1"/>
    <property type="molecule type" value="Genomic_DNA"/>
</dbReference>
<gene>
    <name evidence="3" type="primary">ecp2</name>
    <name evidence="4" type="synonym">Ecp2</name>
    <name evidence="15" type="ORF">CLAFUR5_00004</name>
</gene>
<reference evidence="3" key="2">
    <citation type="journal article" date="1993" name="Mol. Plant Microbe Interact.">
        <title>Isolation and characterization of two putative pathogeicity genes of Cladosporium fulvum.</title>
        <authorList>
            <person name="Van Den Ackerveken G.F.J.M."/>
            <person name="van Kan J.A.L."/>
            <person name="Joosten M.H.A.J."/>
            <person name="Muisers J."/>
            <person name="Verbakel H."/>
            <person name="de Wit P.J.G.M."/>
        </authorList>
    </citation>
    <scope>NUCLEOTIDE SEQUENCE</scope>
    <source>
        <strain evidence="3">Race 5</strain>
    </source>
</reference>
<evidence type="ECO:0000313" key="8">
    <source>
        <dbReference type="EMBL" id="QDX18262.1"/>
    </source>
</evidence>